<evidence type="ECO:0000313" key="10">
    <source>
        <dbReference type="EMBL" id="KIO29328.1"/>
    </source>
</evidence>
<keyword evidence="11" id="KW-1185">Reference proteome</keyword>
<evidence type="ECO:0000256" key="7">
    <source>
        <dbReference type="ARBA" id="ARBA00024178"/>
    </source>
</evidence>
<dbReference type="Proteomes" id="UP000054248">
    <property type="component" value="Unassembled WGS sequence"/>
</dbReference>
<evidence type="ECO:0000256" key="1">
    <source>
        <dbReference type="ARBA" id="ARBA00004926"/>
    </source>
</evidence>
<comment type="pathway">
    <text evidence="1 9">Carbohydrate degradation; glycolysis; D-glyceraldehyde 3-phosphate and glycerone phosphate from D-glucose: step 2/4.</text>
</comment>
<dbReference type="GO" id="GO:0097367">
    <property type="term" value="F:carbohydrate derivative binding"/>
    <property type="evidence" value="ECO:0007669"/>
    <property type="project" value="InterPro"/>
</dbReference>
<dbReference type="InterPro" id="IPR001672">
    <property type="entry name" value="G6P_Isomerase"/>
</dbReference>
<dbReference type="InterPro" id="IPR035482">
    <property type="entry name" value="SIS_PGI_2"/>
</dbReference>
<reference evidence="10 11" key="1">
    <citation type="submission" date="2014-04" db="EMBL/GenBank/DDBJ databases">
        <authorList>
            <consortium name="DOE Joint Genome Institute"/>
            <person name="Kuo A."/>
            <person name="Girlanda M."/>
            <person name="Perotto S."/>
            <person name="Kohler A."/>
            <person name="Nagy L.G."/>
            <person name="Floudas D."/>
            <person name="Copeland A."/>
            <person name="Barry K.W."/>
            <person name="Cichocki N."/>
            <person name="Veneault-Fourrey C."/>
            <person name="LaButti K."/>
            <person name="Lindquist E.A."/>
            <person name="Lipzen A."/>
            <person name="Lundell T."/>
            <person name="Morin E."/>
            <person name="Murat C."/>
            <person name="Sun H."/>
            <person name="Tunlid A."/>
            <person name="Henrissat B."/>
            <person name="Grigoriev I.V."/>
            <person name="Hibbett D.S."/>
            <person name="Martin F."/>
            <person name="Nordberg H.P."/>
            <person name="Cantor M.N."/>
            <person name="Hua S.X."/>
        </authorList>
    </citation>
    <scope>NUCLEOTIDE SEQUENCE [LARGE SCALE GENOMIC DNA]</scope>
    <source>
        <strain evidence="10 11">MUT 4182</strain>
    </source>
</reference>
<gene>
    <name evidence="10" type="ORF">M407DRAFT_170776</name>
</gene>
<proteinExistence type="inferred from homology"/>
<evidence type="ECO:0000256" key="6">
    <source>
        <dbReference type="ARBA" id="ARBA00023235"/>
    </source>
</evidence>
<name>A0A0C3L679_9AGAM</name>
<keyword evidence="5 9" id="KW-0324">Glycolysis</keyword>
<dbReference type="PROSITE" id="PS00765">
    <property type="entry name" value="P_GLUCOSE_ISOMERASE_1"/>
    <property type="match status" value="1"/>
</dbReference>
<dbReference type="GO" id="GO:0004347">
    <property type="term" value="F:glucose-6-phosphate isomerase activity"/>
    <property type="evidence" value="ECO:0007669"/>
    <property type="project" value="UniProtKB-EC"/>
</dbReference>
<dbReference type="GO" id="GO:0051156">
    <property type="term" value="P:glucose 6-phosphate metabolic process"/>
    <property type="evidence" value="ECO:0007669"/>
    <property type="project" value="TreeGrafter"/>
</dbReference>
<dbReference type="PRINTS" id="PR00662">
    <property type="entry name" value="G6PISOMERASE"/>
</dbReference>
<dbReference type="SUPFAM" id="SSF53697">
    <property type="entry name" value="SIS domain"/>
    <property type="match status" value="1"/>
</dbReference>
<evidence type="ECO:0000256" key="9">
    <source>
        <dbReference type="RuleBase" id="RU000612"/>
    </source>
</evidence>
<evidence type="ECO:0000256" key="4">
    <source>
        <dbReference type="ARBA" id="ARBA00022432"/>
    </source>
</evidence>
<dbReference type="OrthoDB" id="5831190at2759"/>
<dbReference type="CDD" id="cd05016">
    <property type="entry name" value="SIS_PGI_2"/>
    <property type="match status" value="1"/>
</dbReference>
<sequence>MPGTLASDYAAWKKLQQLYDTEKPQLVLKDLFASDPNRFSKYSVEYTDAANPATTILLDYSKNLINDQVLSTLLDLVKEAGVEGARDDMFSGKHINTSEDRAVLHVALRNVDDSFSIQEEGASEVKEVLAHIKEFTEAVRSGEWKGYTGKTIDTIVNIGIGGSDLGPVMVTEALKPYSKRDLTAHFISNIDGTHLAETVRLCNPETTLFIVASKTFTTQETITNATSAREWFLQTAKDKAHVAKHFVALSTNTKAVTEFGISEKNMFKFWDWVGGRYSLWSAIGLSIALSIGYDNFEALLKGAHGMDLHFKNTPLEKNLPVLLAVMGIWYNDFYGPSPHFPLFSRPFANSTHMSVTFAGSQTHALLPYDQYLHKFADYFQQGDMESNGKFVTKDGHRVDYQTGPILWGASGTNGQHSFYQLVHQGTKLIPTDFIAPATSHNPLNQYGANHHRILLSNFFAQPEALAFGKTEEDVRKELGPNAAEATIKAKVFEGNRPSNSIMFPLLTPATLGALVAMYEHKIFVQGMVWGINSFDQMGVELGKVCGLLVRFC</sequence>
<dbReference type="GO" id="GO:0005829">
    <property type="term" value="C:cytosol"/>
    <property type="evidence" value="ECO:0007669"/>
    <property type="project" value="TreeGrafter"/>
</dbReference>
<evidence type="ECO:0000313" key="11">
    <source>
        <dbReference type="Proteomes" id="UP000054248"/>
    </source>
</evidence>
<dbReference type="InterPro" id="IPR035476">
    <property type="entry name" value="SIS_PGI_1"/>
</dbReference>
<dbReference type="PANTHER" id="PTHR11469:SF1">
    <property type="entry name" value="GLUCOSE-6-PHOSPHATE ISOMERASE"/>
    <property type="match status" value="1"/>
</dbReference>
<dbReference type="EMBL" id="KN822984">
    <property type="protein sequence ID" value="KIO29328.1"/>
    <property type="molecule type" value="Genomic_DNA"/>
</dbReference>
<reference evidence="11" key="2">
    <citation type="submission" date="2015-01" db="EMBL/GenBank/DDBJ databases">
        <title>Evolutionary Origins and Diversification of the Mycorrhizal Mutualists.</title>
        <authorList>
            <consortium name="DOE Joint Genome Institute"/>
            <consortium name="Mycorrhizal Genomics Consortium"/>
            <person name="Kohler A."/>
            <person name="Kuo A."/>
            <person name="Nagy L.G."/>
            <person name="Floudas D."/>
            <person name="Copeland A."/>
            <person name="Barry K.W."/>
            <person name="Cichocki N."/>
            <person name="Veneault-Fourrey C."/>
            <person name="LaButti K."/>
            <person name="Lindquist E.A."/>
            <person name="Lipzen A."/>
            <person name="Lundell T."/>
            <person name="Morin E."/>
            <person name="Murat C."/>
            <person name="Riley R."/>
            <person name="Ohm R."/>
            <person name="Sun H."/>
            <person name="Tunlid A."/>
            <person name="Henrissat B."/>
            <person name="Grigoriev I.V."/>
            <person name="Hibbett D.S."/>
            <person name="Martin F."/>
        </authorList>
    </citation>
    <scope>NUCLEOTIDE SEQUENCE [LARGE SCALE GENOMIC DNA]</scope>
    <source>
        <strain evidence="11">MUT 4182</strain>
    </source>
</reference>
<keyword evidence="4 9" id="KW-0312">Gluconeogenesis</keyword>
<keyword evidence="6 9" id="KW-0413">Isomerase</keyword>
<dbReference type="Pfam" id="PF00342">
    <property type="entry name" value="PGI"/>
    <property type="match status" value="2"/>
</dbReference>
<dbReference type="HOGENOM" id="CLU_017947_3_1_1"/>
<accession>A0A0C3L679</accession>
<protein>
    <recommendedName>
        <fullName evidence="3 9">Glucose-6-phosphate isomerase</fullName>
        <ecNumber evidence="3 9">5.3.1.9</ecNumber>
    </recommendedName>
</protein>
<dbReference type="STRING" id="1051891.A0A0C3L679"/>
<dbReference type="InterPro" id="IPR046348">
    <property type="entry name" value="SIS_dom_sf"/>
</dbReference>
<evidence type="ECO:0000256" key="5">
    <source>
        <dbReference type="ARBA" id="ARBA00023152"/>
    </source>
</evidence>
<evidence type="ECO:0000256" key="3">
    <source>
        <dbReference type="ARBA" id="ARBA00011952"/>
    </source>
</evidence>
<dbReference type="HAMAP" id="MF_00473">
    <property type="entry name" value="G6P_isomerase"/>
    <property type="match status" value="1"/>
</dbReference>
<evidence type="ECO:0000256" key="8">
    <source>
        <dbReference type="ARBA" id="ARBA00029321"/>
    </source>
</evidence>
<dbReference type="InterPro" id="IPR018189">
    <property type="entry name" value="Phosphoglucose_isomerase_CS"/>
</dbReference>
<dbReference type="FunFam" id="3.40.50.10490:FF:000004">
    <property type="entry name" value="Glucose-6-phosphate isomerase"/>
    <property type="match status" value="1"/>
</dbReference>
<dbReference type="GO" id="GO:0006096">
    <property type="term" value="P:glycolytic process"/>
    <property type="evidence" value="ECO:0007669"/>
    <property type="project" value="UniProtKB-UniPathway"/>
</dbReference>
<dbReference type="EC" id="5.3.1.9" evidence="3 9"/>
<organism evidence="10 11">
    <name type="scientific">Tulasnella calospora MUT 4182</name>
    <dbReference type="NCBI Taxonomy" id="1051891"/>
    <lineage>
        <taxon>Eukaryota</taxon>
        <taxon>Fungi</taxon>
        <taxon>Dikarya</taxon>
        <taxon>Basidiomycota</taxon>
        <taxon>Agaricomycotina</taxon>
        <taxon>Agaricomycetes</taxon>
        <taxon>Cantharellales</taxon>
        <taxon>Tulasnellaceae</taxon>
        <taxon>Tulasnella</taxon>
    </lineage>
</organism>
<comment type="catalytic activity">
    <reaction evidence="8 9">
        <text>alpha-D-glucose 6-phosphate = beta-D-fructose 6-phosphate</text>
        <dbReference type="Rhea" id="RHEA:11816"/>
        <dbReference type="ChEBI" id="CHEBI:57634"/>
        <dbReference type="ChEBI" id="CHEBI:58225"/>
        <dbReference type="EC" id="5.3.1.9"/>
    </reaction>
</comment>
<dbReference type="GO" id="GO:0006094">
    <property type="term" value="P:gluconeogenesis"/>
    <property type="evidence" value="ECO:0007669"/>
    <property type="project" value="UniProtKB-KW"/>
</dbReference>
<dbReference type="FunFam" id="3.40.50.10490:FF:000060">
    <property type="entry name" value="Glucose-6-phosphate isomerase"/>
    <property type="match status" value="1"/>
</dbReference>
<dbReference type="Gene3D" id="3.40.50.10490">
    <property type="entry name" value="Glucose-6-phosphate isomerase like protein, domain 1"/>
    <property type="match status" value="3"/>
</dbReference>
<comment type="function">
    <text evidence="7">In the cytoplasm, catalyzes the conversion of glucose-6-phosphate to fructose-6-phosphate, the second step in glycolysis, and the reverse reaction during gluconeogenesis.</text>
</comment>
<dbReference type="GO" id="GO:0048029">
    <property type="term" value="F:monosaccharide binding"/>
    <property type="evidence" value="ECO:0007669"/>
    <property type="project" value="TreeGrafter"/>
</dbReference>
<dbReference type="CDD" id="cd05015">
    <property type="entry name" value="SIS_PGI_1"/>
    <property type="match status" value="1"/>
</dbReference>
<comment type="similarity">
    <text evidence="2 9">Belongs to the GPI family.</text>
</comment>
<dbReference type="AlphaFoldDB" id="A0A0C3L679"/>
<dbReference type="PROSITE" id="PS00174">
    <property type="entry name" value="P_GLUCOSE_ISOMERASE_2"/>
    <property type="match status" value="1"/>
</dbReference>
<evidence type="ECO:0000256" key="2">
    <source>
        <dbReference type="ARBA" id="ARBA00006604"/>
    </source>
</evidence>
<dbReference type="PANTHER" id="PTHR11469">
    <property type="entry name" value="GLUCOSE-6-PHOSPHATE ISOMERASE"/>
    <property type="match status" value="1"/>
</dbReference>
<dbReference type="PROSITE" id="PS51463">
    <property type="entry name" value="P_GLUCOSE_ISOMERASE_3"/>
    <property type="match status" value="1"/>
</dbReference>
<dbReference type="UniPathway" id="UPA00109">
    <property type="reaction ID" value="UER00181"/>
</dbReference>